<dbReference type="Proteomes" id="UP000014680">
    <property type="component" value="Unassembled WGS sequence"/>
</dbReference>
<feature type="compositionally biased region" description="Basic and acidic residues" evidence="1">
    <location>
        <begin position="61"/>
        <end position="78"/>
    </location>
</feature>
<proteinExistence type="predicted"/>
<organism evidence="2 3">
    <name type="scientific">Entamoeba invadens IP1</name>
    <dbReference type="NCBI Taxonomy" id="370355"/>
    <lineage>
        <taxon>Eukaryota</taxon>
        <taxon>Amoebozoa</taxon>
        <taxon>Evosea</taxon>
        <taxon>Archamoebae</taxon>
        <taxon>Mastigamoebida</taxon>
        <taxon>Entamoebidae</taxon>
        <taxon>Entamoeba</taxon>
    </lineage>
</organism>
<evidence type="ECO:0000256" key="1">
    <source>
        <dbReference type="SAM" id="MobiDB-lite"/>
    </source>
</evidence>
<dbReference type="EMBL" id="KB206902">
    <property type="protein sequence ID" value="ELP86844.1"/>
    <property type="molecule type" value="Genomic_DNA"/>
</dbReference>
<name>A0A0A1TZ71_ENTIV</name>
<dbReference type="OrthoDB" id="30242at2759"/>
<dbReference type="GeneID" id="14885866"/>
<feature type="region of interest" description="Disordered" evidence="1">
    <location>
        <begin position="1"/>
        <end position="94"/>
    </location>
</feature>
<gene>
    <name evidence="2" type="ORF">EIN_043920</name>
</gene>
<dbReference type="RefSeq" id="XP_004253615.1">
    <property type="nucleotide sequence ID" value="XM_004253567.1"/>
</dbReference>
<evidence type="ECO:0000313" key="3">
    <source>
        <dbReference type="Proteomes" id="UP000014680"/>
    </source>
</evidence>
<dbReference type="AlphaFoldDB" id="A0A0A1TZ71"/>
<keyword evidence="3" id="KW-1185">Reference proteome</keyword>
<dbReference type="VEuPathDB" id="AmoebaDB:EIN_043920"/>
<reference evidence="2 3" key="1">
    <citation type="submission" date="2012-10" db="EMBL/GenBank/DDBJ databases">
        <authorList>
            <person name="Zafar N."/>
            <person name="Inman J."/>
            <person name="Hall N."/>
            <person name="Lorenzi H."/>
            <person name="Caler E."/>
        </authorList>
    </citation>
    <scope>NUCLEOTIDE SEQUENCE [LARGE SCALE GENOMIC DNA]</scope>
    <source>
        <strain evidence="2 3">IP1</strain>
    </source>
</reference>
<dbReference type="OMA" id="NRINLEH"/>
<accession>A0A0A1TZ71</accession>
<dbReference type="KEGG" id="eiv:EIN_043920"/>
<sequence length="217" mass="25051">MLSTQPTYEPFVLGLGSTQSSEQKDCPKQIPSFNTKQSRSDSSSSTCKMTIGLKGSPQKTGSEEKTIEYEAEKDHYSEQKGGQTQCVKEDKETTEKDEKEYSKSYVEVLECQLKKYQEIPWISEIRKKRETEDLALLLGKMYEEYCNVVNENLLLEMKINELQEQLNSIKTVHQLVNRFNSIQKKRTNDFVSVIKNRINLEHPLQQTSPTSLHDDTK</sequence>
<protein>
    <submittedName>
        <fullName evidence="2">Uncharacterized protein</fullName>
    </submittedName>
</protein>
<evidence type="ECO:0000313" key="2">
    <source>
        <dbReference type="EMBL" id="ELP86844.1"/>
    </source>
</evidence>